<feature type="domain" description="DDE" evidence="1">
    <location>
        <begin position="76"/>
        <end position="131"/>
    </location>
</feature>
<keyword evidence="3" id="KW-1185">Reference proteome</keyword>
<gene>
    <name evidence="2" type="ORF">BN2476_2130006</name>
</gene>
<protein>
    <recommendedName>
        <fullName evidence="1">DDE domain-containing protein</fullName>
    </recommendedName>
</protein>
<evidence type="ECO:0000313" key="3">
    <source>
        <dbReference type="Proteomes" id="UP000195569"/>
    </source>
</evidence>
<evidence type="ECO:0000313" key="2">
    <source>
        <dbReference type="EMBL" id="SIT52186.1"/>
    </source>
</evidence>
<evidence type="ECO:0000259" key="1">
    <source>
        <dbReference type="Pfam" id="PF13610"/>
    </source>
</evidence>
<dbReference type="Proteomes" id="UP000195569">
    <property type="component" value="Unassembled WGS sequence"/>
</dbReference>
<reference evidence="2" key="1">
    <citation type="submission" date="2016-12" db="EMBL/GenBank/DDBJ databases">
        <authorList>
            <person name="Moulin L."/>
        </authorList>
    </citation>
    <scope>NUCLEOTIDE SEQUENCE [LARGE SCALE GENOMIC DNA]</scope>
    <source>
        <strain evidence="2">STM 7183</strain>
    </source>
</reference>
<organism evidence="2 3">
    <name type="scientific">Paraburkholderia piptadeniae</name>
    <dbReference type="NCBI Taxonomy" id="1701573"/>
    <lineage>
        <taxon>Bacteria</taxon>
        <taxon>Pseudomonadati</taxon>
        <taxon>Pseudomonadota</taxon>
        <taxon>Betaproteobacteria</taxon>
        <taxon>Burkholderiales</taxon>
        <taxon>Burkholderiaceae</taxon>
        <taxon>Paraburkholderia</taxon>
    </lineage>
</organism>
<dbReference type="Pfam" id="PF13610">
    <property type="entry name" value="DDE_Tnp_IS240"/>
    <property type="match status" value="1"/>
</dbReference>
<accession>A0A1N7SYY9</accession>
<dbReference type="PANTHER" id="PTHR35528">
    <property type="entry name" value="BLL1675 PROTEIN"/>
    <property type="match status" value="1"/>
</dbReference>
<proteinExistence type="predicted"/>
<dbReference type="InterPro" id="IPR032874">
    <property type="entry name" value="DDE_dom"/>
</dbReference>
<dbReference type="EMBL" id="CYGY02000213">
    <property type="protein sequence ID" value="SIT52186.1"/>
    <property type="molecule type" value="Genomic_DNA"/>
</dbReference>
<comment type="caution">
    <text evidence="2">The sequence shown here is derived from an EMBL/GenBank/DDBJ whole genome shotgun (WGS) entry which is preliminary data.</text>
</comment>
<name>A0A1N7SYY9_9BURK</name>
<dbReference type="AlphaFoldDB" id="A0A1N7SYY9"/>
<dbReference type="PANTHER" id="PTHR35528:SF3">
    <property type="entry name" value="BLL1675 PROTEIN"/>
    <property type="match status" value="1"/>
</dbReference>
<sequence>MVVSAVCHTGARAHQQGVDGAMKSVEVRGPLRANNGSVALRRRDKIVAWAWKTNKMAKTRKAAREVSRRYKGAVGKSWRMDETYIKVGGQWKYLYRAVDKAGNTADFLLRAGRDKVAARRFFEQAIASRRSRAMADLRLLPFTSAARTGPRSKP</sequence>
<dbReference type="InterPro" id="IPR052183">
    <property type="entry name" value="IS_Transposase"/>
</dbReference>